<evidence type="ECO:0000313" key="2">
    <source>
        <dbReference type="Proteomes" id="UP000007721"/>
    </source>
</evidence>
<keyword evidence="2" id="KW-1185">Reference proteome</keyword>
<name>B9M111_GEODF</name>
<dbReference type="STRING" id="316067.Geob_0717"/>
<reference evidence="1 2" key="1">
    <citation type="submission" date="2009-01" db="EMBL/GenBank/DDBJ databases">
        <title>Complete sequence of Geobacter sp. FRC-32.</title>
        <authorList>
            <consortium name="US DOE Joint Genome Institute"/>
            <person name="Lucas S."/>
            <person name="Copeland A."/>
            <person name="Lapidus A."/>
            <person name="Glavina del Rio T."/>
            <person name="Dalin E."/>
            <person name="Tice H."/>
            <person name="Bruce D."/>
            <person name="Goodwin L."/>
            <person name="Pitluck S."/>
            <person name="Saunders E."/>
            <person name="Brettin T."/>
            <person name="Detter J.C."/>
            <person name="Han C."/>
            <person name="Larimer F."/>
            <person name="Land M."/>
            <person name="Hauser L."/>
            <person name="Kyrpides N."/>
            <person name="Ovchinnikova G."/>
            <person name="Kostka J."/>
            <person name="Richardson P."/>
        </authorList>
    </citation>
    <scope>NUCLEOTIDE SEQUENCE [LARGE SCALE GENOMIC DNA]</scope>
    <source>
        <strain evidence="2">DSM 22248 / JCM 15807 / FRC-32</strain>
    </source>
</reference>
<sequence>MGFPELNLSPLFALMAEYYLIQYEGNYMILQHNPSHRTIYADFIKLNGPFAYFITLTFQRLQTIETCTQQINYLIYLLNNKICGRNNNAEFLQGFCFFEKHKTSANNPLHSHIIIKDDSKLDLESKASFADHFWTMINKVRAVKSNCVTDKKAFNPKCCDIRRAHDQDGLIKYVTKIFEKPIDYNYFRPIGKNGI</sequence>
<organism evidence="1 2">
    <name type="scientific">Geotalea daltonii (strain DSM 22248 / JCM 15807 / FRC-32)</name>
    <name type="common">Geobacter daltonii</name>
    <dbReference type="NCBI Taxonomy" id="316067"/>
    <lineage>
        <taxon>Bacteria</taxon>
        <taxon>Pseudomonadati</taxon>
        <taxon>Thermodesulfobacteriota</taxon>
        <taxon>Desulfuromonadia</taxon>
        <taxon>Geobacterales</taxon>
        <taxon>Geobacteraceae</taxon>
        <taxon>Geotalea</taxon>
    </lineage>
</organism>
<dbReference type="HOGENOM" id="CLU_1394583_0_0_7"/>
<dbReference type="Proteomes" id="UP000007721">
    <property type="component" value="Chromosome"/>
</dbReference>
<dbReference type="AlphaFoldDB" id="B9M111"/>
<protein>
    <submittedName>
        <fullName evidence="1">Uncharacterized protein</fullName>
    </submittedName>
</protein>
<accession>B9M111</accession>
<gene>
    <name evidence="1" type="ordered locus">Geob_0717</name>
</gene>
<evidence type="ECO:0000313" key="1">
    <source>
        <dbReference type="EMBL" id="ACM19081.1"/>
    </source>
</evidence>
<proteinExistence type="predicted"/>
<dbReference type="EMBL" id="CP001390">
    <property type="protein sequence ID" value="ACM19081.1"/>
    <property type="molecule type" value="Genomic_DNA"/>
</dbReference>
<dbReference type="KEGG" id="geo:Geob_0717"/>